<dbReference type="SUPFAM" id="SSF52413">
    <property type="entry name" value="UDP-glucose/GDP-mannose dehydrogenase C-terminal domain"/>
    <property type="match status" value="1"/>
</dbReference>
<reference evidence="12" key="1">
    <citation type="journal article" date="2015" name="PLoS ONE">
        <title>Updated Campylobacter jejuni Capsule PCR Multiplex Typing System and Its Application to Clinical Isolates from South and Southeast Asia.</title>
        <authorList>
            <person name="Poly F."/>
            <person name="Serichantalergs O."/>
            <person name="Kuroiwa J."/>
            <person name="Pootong P."/>
            <person name="Mason C."/>
            <person name="Guerry P."/>
            <person name="Parker C.T."/>
        </authorList>
    </citation>
    <scope>NUCLEOTIDE SEQUENCE</scope>
    <source>
        <strain evidence="12">RM3421</strain>
    </source>
</reference>
<dbReference type="NCBIfam" id="TIGR03026">
    <property type="entry name" value="NDP-sugDHase"/>
    <property type="match status" value="1"/>
</dbReference>
<feature type="binding site" evidence="10">
    <location>
        <position position="83"/>
    </location>
    <ligand>
        <name>NAD(+)</name>
        <dbReference type="ChEBI" id="CHEBI:57540"/>
    </ligand>
</feature>
<dbReference type="AlphaFoldDB" id="A0A0S2CGH8"/>
<proteinExistence type="inferred from homology"/>
<dbReference type="InterPro" id="IPR036291">
    <property type="entry name" value="NAD(P)-bd_dom_sf"/>
</dbReference>
<dbReference type="InterPro" id="IPR013328">
    <property type="entry name" value="6PGD_dom2"/>
</dbReference>
<comment type="catalytic activity">
    <reaction evidence="6 7">
        <text>UDP-alpha-D-glucose + 2 NAD(+) + H2O = UDP-alpha-D-glucuronate + 2 NADH + 3 H(+)</text>
        <dbReference type="Rhea" id="RHEA:23596"/>
        <dbReference type="ChEBI" id="CHEBI:15377"/>
        <dbReference type="ChEBI" id="CHEBI:15378"/>
        <dbReference type="ChEBI" id="CHEBI:57540"/>
        <dbReference type="ChEBI" id="CHEBI:57945"/>
        <dbReference type="ChEBI" id="CHEBI:58052"/>
        <dbReference type="ChEBI" id="CHEBI:58885"/>
        <dbReference type="EC" id="1.1.1.22"/>
    </reaction>
</comment>
<dbReference type="SUPFAM" id="SSF48179">
    <property type="entry name" value="6-phosphogluconate dehydrogenase C-terminal domain-like"/>
    <property type="match status" value="1"/>
</dbReference>
<dbReference type="InterPro" id="IPR017476">
    <property type="entry name" value="UDP-Glc/GDP-Man"/>
</dbReference>
<feature type="active site" description="Nucleophile" evidence="8">
    <location>
        <position position="253"/>
    </location>
</feature>
<evidence type="ECO:0000256" key="4">
    <source>
        <dbReference type="ARBA" id="ARBA00023002"/>
    </source>
</evidence>
<evidence type="ECO:0000256" key="2">
    <source>
        <dbReference type="ARBA" id="ARBA00006601"/>
    </source>
</evidence>
<feature type="binding site" evidence="10">
    <location>
        <position position="29"/>
    </location>
    <ligand>
        <name>NAD(+)</name>
        <dbReference type="ChEBI" id="CHEBI:57540"/>
    </ligand>
</feature>
<feature type="binding site" evidence="9">
    <location>
        <begin position="242"/>
        <end position="246"/>
    </location>
    <ligand>
        <name>substrate</name>
    </ligand>
</feature>
<evidence type="ECO:0000256" key="8">
    <source>
        <dbReference type="PIRSR" id="PIRSR500134-1"/>
    </source>
</evidence>
<evidence type="ECO:0000256" key="1">
    <source>
        <dbReference type="ARBA" id="ARBA00004701"/>
    </source>
</evidence>
<dbReference type="Gene3D" id="1.10.1040.10">
    <property type="entry name" value="N-(1-d-carboxylethyl)-l-norvaline Dehydrogenase, domain 2"/>
    <property type="match status" value="1"/>
</dbReference>
<keyword evidence="4 7" id="KW-0560">Oxidoreductase</keyword>
<dbReference type="GO" id="GO:0051287">
    <property type="term" value="F:NAD binding"/>
    <property type="evidence" value="ECO:0007669"/>
    <property type="project" value="InterPro"/>
</dbReference>
<comment type="pathway">
    <text evidence="1">Nucleotide-sugar biosynthesis; UDP-alpha-D-glucuronate biosynthesis; UDP-alpha-D-glucuronate from UDP-alpha-D-glucose: step 1/1.</text>
</comment>
<evidence type="ECO:0000256" key="10">
    <source>
        <dbReference type="PIRSR" id="PIRSR500134-3"/>
    </source>
</evidence>
<dbReference type="GO" id="GO:0006065">
    <property type="term" value="P:UDP-glucuronate biosynthetic process"/>
    <property type="evidence" value="ECO:0007669"/>
    <property type="project" value="UniProtKB-UniPathway"/>
</dbReference>
<feature type="domain" description="UDP-glucose/GDP-mannose dehydrogenase C-terminal" evidence="11">
    <location>
        <begin position="302"/>
        <end position="389"/>
    </location>
</feature>
<accession>A0A0S2CGH8</accession>
<feature type="binding site" evidence="10">
    <location>
        <position position="145"/>
    </location>
    <ligand>
        <name>NAD(+)</name>
        <dbReference type="ChEBI" id="CHEBI:57540"/>
    </ligand>
</feature>
<dbReference type="Pfam" id="PF00984">
    <property type="entry name" value="UDPG_MGDP_dh"/>
    <property type="match status" value="1"/>
</dbReference>
<dbReference type="InterPro" id="IPR036220">
    <property type="entry name" value="UDP-Glc/GDP-Man_DH_C_sf"/>
</dbReference>
<dbReference type="Pfam" id="PF03720">
    <property type="entry name" value="UDPG_MGDP_dh_C"/>
    <property type="match status" value="1"/>
</dbReference>
<name>A0A0S2CGH8_CAMJU</name>
<dbReference type="Gene3D" id="3.40.50.720">
    <property type="entry name" value="NAD(P)-binding Rossmann-like Domain"/>
    <property type="match status" value="2"/>
</dbReference>
<dbReference type="EC" id="1.1.1.22" evidence="3 7"/>
<evidence type="ECO:0000313" key="12">
    <source>
        <dbReference type="EMBL" id="ALN44192.1"/>
    </source>
</evidence>
<feature type="binding site" evidence="9">
    <location>
        <position position="250"/>
    </location>
    <ligand>
        <name>substrate</name>
    </ligand>
</feature>
<dbReference type="GO" id="GO:0000271">
    <property type="term" value="P:polysaccharide biosynthetic process"/>
    <property type="evidence" value="ECO:0007669"/>
    <property type="project" value="InterPro"/>
</dbReference>
<dbReference type="InterPro" id="IPR014026">
    <property type="entry name" value="UDP-Glc/GDP-Man_DH_dimer"/>
</dbReference>
<dbReference type="InterPro" id="IPR014027">
    <property type="entry name" value="UDP-Glc/GDP-Man_DH_C"/>
</dbReference>
<keyword evidence="5 7" id="KW-0520">NAD</keyword>
<organism evidence="12">
    <name type="scientific">Campylobacter jejuni subsp. jejuni str. RM3421</name>
    <dbReference type="NCBI Taxonomy" id="1070759"/>
    <lineage>
        <taxon>Bacteria</taxon>
        <taxon>Pseudomonadati</taxon>
        <taxon>Campylobacterota</taxon>
        <taxon>Epsilonproteobacteria</taxon>
        <taxon>Campylobacterales</taxon>
        <taxon>Campylobacteraceae</taxon>
        <taxon>Campylobacter</taxon>
    </lineage>
</organism>
<evidence type="ECO:0000256" key="6">
    <source>
        <dbReference type="ARBA" id="ARBA00047473"/>
    </source>
</evidence>
<dbReference type="PIRSF" id="PIRSF000124">
    <property type="entry name" value="UDPglc_GDPman_dh"/>
    <property type="match status" value="1"/>
</dbReference>
<feature type="binding site" evidence="9">
    <location>
        <position position="309"/>
    </location>
    <ligand>
        <name>substrate</name>
    </ligand>
</feature>
<feature type="binding site" evidence="10">
    <location>
        <position position="34"/>
    </location>
    <ligand>
        <name>NAD(+)</name>
        <dbReference type="ChEBI" id="CHEBI:57540"/>
    </ligand>
</feature>
<dbReference type="GO" id="GO:0003979">
    <property type="term" value="F:UDP-glucose 6-dehydrogenase activity"/>
    <property type="evidence" value="ECO:0007669"/>
    <property type="project" value="UniProtKB-EC"/>
</dbReference>
<evidence type="ECO:0000256" key="3">
    <source>
        <dbReference type="ARBA" id="ARBA00012954"/>
    </source>
</evidence>
<dbReference type="PANTHER" id="PTHR43750">
    <property type="entry name" value="UDP-GLUCOSE 6-DEHYDROGENASE TUAD"/>
    <property type="match status" value="1"/>
</dbReference>
<feature type="binding site" evidence="9">
    <location>
        <begin position="142"/>
        <end position="145"/>
    </location>
    <ligand>
        <name>substrate</name>
    </ligand>
</feature>
<protein>
    <recommendedName>
        <fullName evidence="3 7">UDP-glucose 6-dehydrogenase</fullName>
        <ecNumber evidence="3 7">1.1.1.22</ecNumber>
    </recommendedName>
</protein>
<evidence type="ECO:0000256" key="9">
    <source>
        <dbReference type="PIRSR" id="PIRSR500134-2"/>
    </source>
</evidence>
<feature type="binding site" evidence="10">
    <location>
        <position position="256"/>
    </location>
    <ligand>
        <name>NAD(+)</name>
        <dbReference type="ChEBI" id="CHEBI:57540"/>
    </ligand>
</feature>
<dbReference type="InterPro" id="IPR008927">
    <property type="entry name" value="6-PGluconate_DH-like_C_sf"/>
</dbReference>
<feature type="binding site" evidence="9">
    <location>
        <position position="390"/>
    </location>
    <ligand>
        <name>substrate</name>
    </ligand>
</feature>
<dbReference type="Pfam" id="PF03721">
    <property type="entry name" value="UDPG_MGDP_dh_N"/>
    <property type="match status" value="1"/>
</dbReference>
<feature type="binding site" evidence="9">
    <location>
        <position position="308"/>
    </location>
    <ligand>
        <name>substrate</name>
    </ligand>
</feature>
<dbReference type="PIRSF" id="PIRSF500134">
    <property type="entry name" value="UDPglc_DH_bac"/>
    <property type="match status" value="1"/>
</dbReference>
<comment type="similarity">
    <text evidence="2 7">Belongs to the UDP-glucose/GDP-mannose dehydrogenase family.</text>
</comment>
<evidence type="ECO:0000256" key="7">
    <source>
        <dbReference type="PIRNR" id="PIRNR000124"/>
    </source>
</evidence>
<feature type="binding site" evidence="9">
    <location>
        <position position="197"/>
    </location>
    <ligand>
        <name>substrate</name>
    </ligand>
</feature>
<dbReference type="UniPathway" id="UPA00038">
    <property type="reaction ID" value="UER00491"/>
</dbReference>
<sequence length="391" mass="44475">MNITVVGIGYVGLANALLLSEKHRVVITDIDKNKVDLVNSKQSPIKDKLIEEYFKKESINLIATLNKKYAFENAEYIIIATPTNYDSKNDYFDTSSIESVVSEILQYNTSAIIIVKSTIPIGYIDNLKYKFHTNNIIFSPEFLREGSALYDSLYPSRIVIGEKSARAEAVARLFTDSCLKNDVKVLFTGSQEAESIKLFANTYLAMRIGFFNELDTYARVNKLDTEEIISGVSADLRIGDYYNNPSFGYGGYCLPKDTKQLLANFLKSSTPNILIESIVKTNEIRKKYIADLILSKSKKTIGIYRLLMKKDSDNFRNSVVLDLINYLKEYNKNIIIYEPFLDTASFGTCFVEKKLSIFIQNSDLIVANRVDDNILQYKYKVFTTDIFKSDV</sequence>
<dbReference type="SUPFAM" id="SSF51735">
    <property type="entry name" value="NAD(P)-binding Rossmann-fold domains"/>
    <property type="match status" value="1"/>
</dbReference>
<dbReference type="PANTHER" id="PTHR43750:SF2">
    <property type="entry name" value="UDP-GLUCOSE 6-DEHYDROGENASE"/>
    <property type="match status" value="1"/>
</dbReference>
<evidence type="ECO:0000256" key="5">
    <source>
        <dbReference type="ARBA" id="ARBA00023027"/>
    </source>
</evidence>
<dbReference type="InterPro" id="IPR028357">
    <property type="entry name" value="UDPglc_DH_bac"/>
</dbReference>
<dbReference type="EMBL" id="KT893439">
    <property type="protein sequence ID" value="ALN44192.1"/>
    <property type="molecule type" value="Genomic_DNA"/>
</dbReference>
<dbReference type="InterPro" id="IPR001732">
    <property type="entry name" value="UDP-Glc/GDP-Man_DH_N"/>
</dbReference>
<evidence type="ECO:0000259" key="11">
    <source>
        <dbReference type="SMART" id="SM00984"/>
    </source>
</evidence>
<dbReference type="SMART" id="SM00984">
    <property type="entry name" value="UDPG_MGDP_dh_C"/>
    <property type="match status" value="1"/>
</dbReference>
<gene>
    <name evidence="12" type="ORF">HS22.13</name>
</gene>
<feature type="binding site" evidence="10">
    <location>
        <position position="118"/>
    </location>
    <ligand>
        <name>NAD(+)</name>
        <dbReference type="ChEBI" id="CHEBI:57540"/>
    </ligand>
</feature>
<feature type="binding site" evidence="10">
    <location>
        <position position="316"/>
    </location>
    <ligand>
        <name>NAD(+)</name>
        <dbReference type="ChEBI" id="CHEBI:57540"/>
    </ligand>
</feature>